<comment type="caution">
    <text evidence="1">The sequence shown here is derived from an EMBL/GenBank/DDBJ whole genome shotgun (WGS) entry which is preliminary data.</text>
</comment>
<keyword evidence="2" id="KW-1185">Reference proteome</keyword>
<evidence type="ECO:0000313" key="1">
    <source>
        <dbReference type="EMBL" id="CAG5102930.1"/>
    </source>
</evidence>
<dbReference type="AlphaFoldDB" id="A0A8J2MRP9"/>
<protein>
    <submittedName>
        <fullName evidence="1">Uncharacterized protein</fullName>
    </submittedName>
</protein>
<organism evidence="1 2">
    <name type="scientific">Cotesia congregata</name>
    <name type="common">Parasitoid wasp</name>
    <name type="synonym">Apanteles congregatus</name>
    <dbReference type="NCBI Taxonomy" id="51543"/>
    <lineage>
        <taxon>Eukaryota</taxon>
        <taxon>Metazoa</taxon>
        <taxon>Ecdysozoa</taxon>
        <taxon>Arthropoda</taxon>
        <taxon>Hexapoda</taxon>
        <taxon>Insecta</taxon>
        <taxon>Pterygota</taxon>
        <taxon>Neoptera</taxon>
        <taxon>Endopterygota</taxon>
        <taxon>Hymenoptera</taxon>
        <taxon>Apocrita</taxon>
        <taxon>Ichneumonoidea</taxon>
        <taxon>Braconidae</taxon>
        <taxon>Microgastrinae</taxon>
        <taxon>Cotesia</taxon>
    </lineage>
</organism>
<proteinExistence type="predicted"/>
<dbReference type="EMBL" id="CAJNRD030001123">
    <property type="protein sequence ID" value="CAG5102930.1"/>
    <property type="molecule type" value="Genomic_DNA"/>
</dbReference>
<sequence length="263" mass="29918">MSTETRRSYATATERPTKEQAIVIKAIDKVPIDDYYKEIRSKIGPKNIHNVSKISRSRICMYVATIQLAQTLVNEHKTILIQDKRLTKRPLFSQNKRIIISNVQPFIPNDVIEKALLDCNNIRPVSGKTNRSNITNKMIPVIKTSTEQNTETNAMTSETTNMEITPPTNQLPLKMDITNEKTTTGTKRIYSETDSWITNVSDESMLLTPPIPTKEFKQRATKTNTKKKSKTDQNITKTTASISELQNEITSNPNKYPLSYLQL</sequence>
<accession>A0A8J2MRP9</accession>
<dbReference type="OrthoDB" id="6751268at2759"/>
<gene>
    <name evidence="1" type="ORF">HICCMSTLAB_LOCUS11255</name>
</gene>
<reference evidence="1" key="1">
    <citation type="submission" date="2021-04" db="EMBL/GenBank/DDBJ databases">
        <authorList>
            <person name="Chebbi M.A.C M."/>
        </authorList>
    </citation>
    <scope>NUCLEOTIDE SEQUENCE</scope>
</reference>
<dbReference type="Proteomes" id="UP000786811">
    <property type="component" value="Unassembled WGS sequence"/>
</dbReference>
<evidence type="ECO:0000313" key="2">
    <source>
        <dbReference type="Proteomes" id="UP000786811"/>
    </source>
</evidence>
<name>A0A8J2MRP9_COTCN</name>